<accession>A0ABS0AYY8</accession>
<gene>
    <name evidence="2" type="ORF">NEPTK9_000836</name>
</gene>
<feature type="domain" description="PTS EIIA type-2" evidence="1">
    <location>
        <begin position="4"/>
        <end position="150"/>
    </location>
</feature>
<dbReference type="Proteomes" id="UP001194714">
    <property type="component" value="Unassembled WGS sequence"/>
</dbReference>
<dbReference type="PANTHER" id="PTHR47738">
    <property type="entry name" value="PTS SYSTEM FRUCTOSE-LIKE EIIA COMPONENT-RELATED"/>
    <property type="match status" value="1"/>
</dbReference>
<dbReference type="GO" id="GO:0016740">
    <property type="term" value="F:transferase activity"/>
    <property type="evidence" value="ECO:0007669"/>
    <property type="project" value="UniProtKB-KW"/>
</dbReference>
<dbReference type="Pfam" id="PF00359">
    <property type="entry name" value="PTS_EIIA_2"/>
    <property type="match status" value="1"/>
</dbReference>
<sequence length="150" mass="16671">MTLSEFIQRAAISFLEVEDRDEALKRLVDSLADAGHLPEKEEFLDAILKREKIVSTGIGMGVAIPHAKLPDFDRFFLVVGLQKGKEGIEWDALDGAPVRLIFMIGGPASEQTEYLKVLSRLTAAIKDEERRKNLLTAKTKEDVVALFEGC</sequence>
<dbReference type="InterPro" id="IPR051541">
    <property type="entry name" value="PTS_SugarTrans_NitroReg"/>
</dbReference>
<proteinExistence type="predicted"/>
<evidence type="ECO:0000313" key="2">
    <source>
        <dbReference type="EMBL" id="MBF5059326.1"/>
    </source>
</evidence>
<keyword evidence="2" id="KW-0808">Transferase</keyword>
<dbReference type="Gene3D" id="3.40.930.10">
    <property type="entry name" value="Mannitol-specific EII, Chain A"/>
    <property type="match status" value="1"/>
</dbReference>
<dbReference type="CDD" id="cd00211">
    <property type="entry name" value="PTS_IIA_fru"/>
    <property type="match status" value="1"/>
</dbReference>
<keyword evidence="3" id="KW-1185">Reference proteome</keyword>
<dbReference type="InterPro" id="IPR002178">
    <property type="entry name" value="PTS_EIIA_type-2_dom"/>
</dbReference>
<evidence type="ECO:0000259" key="1">
    <source>
        <dbReference type="PROSITE" id="PS51094"/>
    </source>
</evidence>
<evidence type="ECO:0000313" key="3">
    <source>
        <dbReference type="Proteomes" id="UP001194714"/>
    </source>
</evidence>
<dbReference type="EMBL" id="JAAEJV010000017">
    <property type="protein sequence ID" value="MBF5059326.1"/>
    <property type="molecule type" value="Genomic_DNA"/>
</dbReference>
<organism evidence="2 3">
    <name type="scientific">Candidatus Neptunichlamydia vexilliferae</name>
    <dbReference type="NCBI Taxonomy" id="1651774"/>
    <lineage>
        <taxon>Bacteria</taxon>
        <taxon>Pseudomonadati</taxon>
        <taxon>Chlamydiota</taxon>
        <taxon>Chlamydiia</taxon>
        <taxon>Parachlamydiales</taxon>
        <taxon>Simkaniaceae</taxon>
        <taxon>Candidatus Neptunichlamydia</taxon>
    </lineage>
</organism>
<dbReference type="InterPro" id="IPR016152">
    <property type="entry name" value="PTrfase/Anion_transptr"/>
</dbReference>
<dbReference type="PROSITE" id="PS51094">
    <property type="entry name" value="PTS_EIIA_TYPE_2"/>
    <property type="match status" value="1"/>
</dbReference>
<dbReference type="PANTHER" id="PTHR47738:SF2">
    <property type="entry name" value="PTS SYSTEM FRUCTOSE-LIKE EIIA COMPONENT"/>
    <property type="match status" value="1"/>
</dbReference>
<dbReference type="PROSITE" id="PS00372">
    <property type="entry name" value="PTS_EIIA_TYPE_2_HIS"/>
    <property type="match status" value="1"/>
</dbReference>
<name>A0ABS0AYY8_9BACT</name>
<reference evidence="2 3" key="1">
    <citation type="submission" date="2020-01" db="EMBL/GenBank/DDBJ databases">
        <title>Draft genome sequence of Cand. Neptunochlamydia vexilliferae K9.</title>
        <authorList>
            <person name="Schulz F."/>
            <person name="Koestlbacher S."/>
            <person name="Wascher F."/>
            <person name="Pizzetti I."/>
            <person name="Horn M."/>
        </authorList>
    </citation>
    <scope>NUCLEOTIDE SEQUENCE [LARGE SCALE GENOMIC DNA]</scope>
    <source>
        <strain evidence="2 3">K9</strain>
    </source>
</reference>
<dbReference type="RefSeq" id="WP_194847630.1">
    <property type="nucleotide sequence ID" value="NZ_JAAEJV010000017.1"/>
</dbReference>
<dbReference type="SUPFAM" id="SSF55804">
    <property type="entry name" value="Phoshotransferase/anion transport protein"/>
    <property type="match status" value="1"/>
</dbReference>
<protein>
    <submittedName>
        <fullName evidence="2">Fructose-specific phosphotransferase enzyme IIA component</fullName>
        <ecNumber evidence="2">2.7.1.-</ecNumber>
    </submittedName>
</protein>
<dbReference type="EC" id="2.7.1.-" evidence="2"/>
<comment type="caution">
    <text evidence="2">The sequence shown here is derived from an EMBL/GenBank/DDBJ whole genome shotgun (WGS) entry which is preliminary data.</text>
</comment>